<accession>A0ABD6CGL7</accession>
<feature type="domain" description="Probable transposase IS891/IS1136/IS1341" evidence="7">
    <location>
        <begin position="190"/>
        <end position="289"/>
    </location>
</feature>
<evidence type="ECO:0000256" key="5">
    <source>
        <dbReference type="ARBA" id="ARBA00023172"/>
    </source>
</evidence>
<evidence type="ECO:0000256" key="6">
    <source>
        <dbReference type="SAM" id="MobiDB-lite"/>
    </source>
</evidence>
<evidence type="ECO:0000256" key="2">
    <source>
        <dbReference type="ARBA" id="ARBA00011044"/>
    </source>
</evidence>
<dbReference type="PANTHER" id="PTHR30405:SF11">
    <property type="entry name" value="RNA-GUIDED DNA ENDONUCLEASE RV2885C-RELATED"/>
    <property type="match status" value="1"/>
</dbReference>
<dbReference type="RefSeq" id="WP_247381228.1">
    <property type="nucleotide sequence ID" value="NZ_JALLGV010000009.1"/>
</dbReference>
<evidence type="ECO:0000313" key="9">
    <source>
        <dbReference type="EMBL" id="MFD1589355.1"/>
    </source>
</evidence>
<keyword evidence="3" id="KW-0815">Transposition</keyword>
<keyword evidence="5" id="KW-0233">DNA recombination</keyword>
<keyword evidence="9" id="KW-0540">Nuclease</keyword>
<keyword evidence="9" id="KW-0255">Endonuclease</keyword>
<dbReference type="GO" id="GO:0003677">
    <property type="term" value="F:DNA binding"/>
    <property type="evidence" value="ECO:0007669"/>
    <property type="project" value="UniProtKB-KW"/>
</dbReference>
<proteinExistence type="inferred from homology"/>
<comment type="similarity">
    <text evidence="1">In the C-terminal section; belongs to the transposase 35 family.</text>
</comment>
<feature type="domain" description="Cas12f1-like TNB" evidence="8">
    <location>
        <begin position="303"/>
        <end position="368"/>
    </location>
</feature>
<dbReference type="PANTHER" id="PTHR30405">
    <property type="entry name" value="TRANSPOSASE"/>
    <property type="match status" value="1"/>
</dbReference>
<evidence type="ECO:0000313" key="10">
    <source>
        <dbReference type="Proteomes" id="UP001597119"/>
    </source>
</evidence>
<evidence type="ECO:0000256" key="3">
    <source>
        <dbReference type="ARBA" id="ARBA00022578"/>
    </source>
</evidence>
<dbReference type="NCBIfam" id="NF040570">
    <property type="entry name" value="guided_TnpB"/>
    <property type="match status" value="1"/>
</dbReference>
<evidence type="ECO:0000256" key="4">
    <source>
        <dbReference type="ARBA" id="ARBA00023125"/>
    </source>
</evidence>
<feature type="region of interest" description="Disordered" evidence="6">
    <location>
        <begin position="390"/>
        <end position="429"/>
    </location>
</feature>
<dbReference type="Proteomes" id="UP001597119">
    <property type="component" value="Unassembled WGS sequence"/>
</dbReference>
<dbReference type="Pfam" id="PF01385">
    <property type="entry name" value="OrfB_IS605"/>
    <property type="match status" value="1"/>
</dbReference>
<evidence type="ECO:0000256" key="1">
    <source>
        <dbReference type="ARBA" id="ARBA00008761"/>
    </source>
</evidence>
<organism evidence="9 10">
    <name type="scientific">Halorientalis brevis</name>
    <dbReference type="NCBI Taxonomy" id="1126241"/>
    <lineage>
        <taxon>Archaea</taxon>
        <taxon>Methanobacteriati</taxon>
        <taxon>Methanobacteriota</taxon>
        <taxon>Stenosarchaea group</taxon>
        <taxon>Halobacteria</taxon>
        <taxon>Halobacteriales</taxon>
        <taxon>Haloarculaceae</taxon>
        <taxon>Halorientalis</taxon>
    </lineage>
</organism>
<dbReference type="Pfam" id="PF07282">
    <property type="entry name" value="Cas12f1-like_TNB"/>
    <property type="match status" value="1"/>
</dbReference>
<comment type="similarity">
    <text evidence="2">In the N-terminal section; belongs to the transposase 2 family.</text>
</comment>
<reference evidence="9 10" key="1">
    <citation type="journal article" date="2019" name="Int. J. Syst. Evol. Microbiol.">
        <title>The Global Catalogue of Microorganisms (GCM) 10K type strain sequencing project: providing services to taxonomists for standard genome sequencing and annotation.</title>
        <authorList>
            <consortium name="The Broad Institute Genomics Platform"/>
            <consortium name="The Broad Institute Genome Sequencing Center for Infectious Disease"/>
            <person name="Wu L."/>
            <person name="Ma J."/>
        </authorList>
    </citation>
    <scope>NUCLEOTIDE SEQUENCE [LARGE SCALE GENOMIC DNA]</scope>
    <source>
        <strain evidence="9 10">CGMCC 1.12125</strain>
    </source>
</reference>
<dbReference type="EMBL" id="JBHUDJ010000015">
    <property type="protein sequence ID" value="MFD1589355.1"/>
    <property type="molecule type" value="Genomic_DNA"/>
</dbReference>
<dbReference type="InterPro" id="IPR010095">
    <property type="entry name" value="Cas12f1-like_TNB"/>
</dbReference>
<keyword evidence="4" id="KW-0238">DNA-binding</keyword>
<evidence type="ECO:0000259" key="8">
    <source>
        <dbReference type="Pfam" id="PF07282"/>
    </source>
</evidence>
<dbReference type="InterPro" id="IPR001959">
    <property type="entry name" value="Transposase"/>
</dbReference>
<gene>
    <name evidence="9" type="ORF">ACFR9U_20455</name>
</gene>
<sequence length="429" mass="49283">MEYTHRYCAHPNNEVAVELRRHIDIHRQAYNYTRYEYETLPSDTDTIGSAYRHHKRLTDWKSEFPVFGEVHSKALQRTVARFYDNLSNLKDKKDAGYNVGRLKWKSPRDFQSMTYSQSGFELKNTSGQTATLWLSKIGDIPIRYHRDIPDEAVIKEVTVKHESTGDWFVSFALEIDDDHLPEKPAIDELEADDCVGVDLGILNYIHTSDGLSVRKLDVEAEYEHLRKAQRILSRRVHGSENWEKQRRHVASIKRRIRRKVLDFQHKLTTWLIIEYDAVFVENLDVKPMLEGSQNARNKQDAAWRQFITLLEYKADLHGCHVRQVEPANTTKQCHECGVKTKKPLWVREHSCPSCGFELDRDWNAALNVVERGLRKLGLGQSEVQRLLETGAAVGDDHSRSVSARTVVESGSPPERNGSPGLNEAAVAAE</sequence>
<dbReference type="InterPro" id="IPR051399">
    <property type="entry name" value="RNA-guided_DNA_endo/Transpos"/>
</dbReference>
<dbReference type="GO" id="GO:0032196">
    <property type="term" value="P:transposition"/>
    <property type="evidence" value="ECO:0007669"/>
    <property type="project" value="UniProtKB-KW"/>
</dbReference>
<keyword evidence="10" id="KW-1185">Reference proteome</keyword>
<dbReference type="GO" id="GO:0006310">
    <property type="term" value="P:DNA recombination"/>
    <property type="evidence" value="ECO:0007669"/>
    <property type="project" value="UniProtKB-KW"/>
</dbReference>
<comment type="caution">
    <text evidence="9">The sequence shown here is derived from an EMBL/GenBank/DDBJ whole genome shotgun (WGS) entry which is preliminary data.</text>
</comment>
<evidence type="ECO:0000259" key="7">
    <source>
        <dbReference type="Pfam" id="PF01385"/>
    </source>
</evidence>
<dbReference type="GO" id="GO:0004519">
    <property type="term" value="F:endonuclease activity"/>
    <property type="evidence" value="ECO:0007669"/>
    <property type="project" value="UniProtKB-KW"/>
</dbReference>
<name>A0ABD6CGL7_9EURY</name>
<keyword evidence="9" id="KW-0378">Hydrolase</keyword>
<protein>
    <submittedName>
        <fullName evidence="9">RNA-guided endonuclease InsQ/TnpB family protein</fullName>
    </submittedName>
</protein>
<dbReference type="AlphaFoldDB" id="A0ABD6CGL7"/>
<dbReference type="NCBIfam" id="TIGR01766">
    <property type="entry name" value="IS200/IS605 family accessory protein TnpB-like domain"/>
    <property type="match status" value="1"/>
</dbReference>